<dbReference type="PROSITE" id="PS51257">
    <property type="entry name" value="PROKAR_LIPOPROTEIN"/>
    <property type="match status" value="1"/>
</dbReference>
<gene>
    <name evidence="8" type="ORF">FJM65_18505</name>
</gene>
<sequence>MRYFKARIYLFSLLLLIGLPLLTACESFLDEKPDKQLVIPSTLADLQALLDNYITMNQLSPVGAAETSADNYYLTYEDWAALSNESEQRKYIWAPDNLFHIDYYPNDWNNLFNRVYPANVVLEYIEGIPRNTSNAAEWDRVKGQAHFHRGQAFLNGAFTWTLAYEAGSAPDTPGMPLRLGIDFNLPSVRASLEETYTQIISDLQQAARLLPTTPVHVMRPSRPAAYAMLARTFLSMGRYAEAGAYADSSLALYDRLLDYNTLDPAAAYPFERFNVEVLHESAVSTPQPLQHNVSRIDTALFRQYAEDDLRKTLFFQQNPDGSHSFRGNYEGSAALFGGIATDEVYLMQAESRARAGNTEGAMESLNRLLVTRWRTGTFSPYTAATADEALNLVLQERRKELLMRSLRWMDIKRLNREGAAITLTRVLGDQVYTLPPGDLRFALPLPEDVIELSGMQQNPR</sequence>
<accession>A0A501W2V6</accession>
<evidence type="ECO:0000313" key="8">
    <source>
        <dbReference type="EMBL" id="TPE42414.1"/>
    </source>
</evidence>
<dbReference type="InterPro" id="IPR033985">
    <property type="entry name" value="SusD-like_N"/>
</dbReference>
<evidence type="ECO:0000313" key="9">
    <source>
        <dbReference type="Proteomes" id="UP000316727"/>
    </source>
</evidence>
<comment type="subcellular location">
    <subcellularLocation>
        <location evidence="1">Cell outer membrane</location>
    </subcellularLocation>
</comment>
<keyword evidence="3" id="KW-0732">Signal</keyword>
<evidence type="ECO:0000256" key="5">
    <source>
        <dbReference type="ARBA" id="ARBA00023237"/>
    </source>
</evidence>
<evidence type="ECO:0000259" key="6">
    <source>
        <dbReference type="Pfam" id="PF07980"/>
    </source>
</evidence>
<evidence type="ECO:0000256" key="4">
    <source>
        <dbReference type="ARBA" id="ARBA00023136"/>
    </source>
</evidence>
<dbReference type="RefSeq" id="WP_140623482.1">
    <property type="nucleotide sequence ID" value="NZ_VFRQ01000013.1"/>
</dbReference>
<dbReference type="OrthoDB" id="1147023at2"/>
<comment type="caution">
    <text evidence="8">The sequence shown here is derived from an EMBL/GenBank/DDBJ whole genome shotgun (WGS) entry which is preliminary data.</text>
</comment>
<feature type="domain" description="SusD-like N-terminal" evidence="7">
    <location>
        <begin position="28"/>
        <end position="234"/>
    </location>
</feature>
<evidence type="ECO:0000256" key="3">
    <source>
        <dbReference type="ARBA" id="ARBA00022729"/>
    </source>
</evidence>
<dbReference type="Pfam" id="PF14322">
    <property type="entry name" value="SusD-like_3"/>
    <property type="match status" value="1"/>
</dbReference>
<proteinExistence type="inferred from homology"/>
<dbReference type="InterPro" id="IPR011990">
    <property type="entry name" value="TPR-like_helical_dom_sf"/>
</dbReference>
<evidence type="ECO:0000259" key="7">
    <source>
        <dbReference type="Pfam" id="PF14322"/>
    </source>
</evidence>
<name>A0A501W2V6_9BACT</name>
<protein>
    <submittedName>
        <fullName evidence="8">RagB/SusD family nutrient uptake outer membrane protein</fullName>
    </submittedName>
</protein>
<feature type="domain" description="RagB/SusD" evidence="6">
    <location>
        <begin position="343"/>
        <end position="414"/>
    </location>
</feature>
<dbReference type="SUPFAM" id="SSF48452">
    <property type="entry name" value="TPR-like"/>
    <property type="match status" value="1"/>
</dbReference>
<dbReference type="EMBL" id="VFRQ01000013">
    <property type="protein sequence ID" value="TPE42414.1"/>
    <property type="molecule type" value="Genomic_DNA"/>
</dbReference>
<comment type="similarity">
    <text evidence="2">Belongs to the SusD family.</text>
</comment>
<dbReference type="Gene3D" id="1.25.40.390">
    <property type="match status" value="1"/>
</dbReference>
<keyword evidence="5" id="KW-0998">Cell outer membrane</keyword>
<keyword evidence="4" id="KW-0472">Membrane</keyword>
<organism evidence="8 9">
    <name type="scientific">Pontibacter mangrovi</name>
    <dbReference type="NCBI Taxonomy" id="2589816"/>
    <lineage>
        <taxon>Bacteria</taxon>
        <taxon>Pseudomonadati</taxon>
        <taxon>Bacteroidota</taxon>
        <taxon>Cytophagia</taxon>
        <taxon>Cytophagales</taxon>
        <taxon>Hymenobacteraceae</taxon>
        <taxon>Pontibacter</taxon>
    </lineage>
</organism>
<dbReference type="InterPro" id="IPR012944">
    <property type="entry name" value="SusD_RagB_dom"/>
</dbReference>
<evidence type="ECO:0000256" key="2">
    <source>
        <dbReference type="ARBA" id="ARBA00006275"/>
    </source>
</evidence>
<keyword evidence="9" id="KW-1185">Reference proteome</keyword>
<evidence type="ECO:0000256" key="1">
    <source>
        <dbReference type="ARBA" id="ARBA00004442"/>
    </source>
</evidence>
<dbReference type="Proteomes" id="UP000316727">
    <property type="component" value="Unassembled WGS sequence"/>
</dbReference>
<dbReference type="Pfam" id="PF07980">
    <property type="entry name" value="SusD_RagB"/>
    <property type="match status" value="1"/>
</dbReference>
<dbReference type="GO" id="GO:0009279">
    <property type="term" value="C:cell outer membrane"/>
    <property type="evidence" value="ECO:0007669"/>
    <property type="project" value="UniProtKB-SubCell"/>
</dbReference>
<reference evidence="8 9" key="1">
    <citation type="submission" date="2019-06" db="EMBL/GenBank/DDBJ databases">
        <title>A novel bacterium of genus Pontibacter, isolated from marine sediment.</title>
        <authorList>
            <person name="Huang H."/>
            <person name="Mo K."/>
            <person name="Hu Y."/>
        </authorList>
    </citation>
    <scope>NUCLEOTIDE SEQUENCE [LARGE SCALE GENOMIC DNA]</scope>
    <source>
        <strain evidence="8 9">HB172049</strain>
    </source>
</reference>
<dbReference type="AlphaFoldDB" id="A0A501W2V6"/>